<reference evidence="1" key="1">
    <citation type="submission" date="2024-09" db="EMBL/GenBank/DDBJ databases">
        <title>Black Yeasts Isolated from many extreme environments.</title>
        <authorList>
            <person name="Coleine C."/>
            <person name="Stajich J.E."/>
            <person name="Selbmann L."/>
        </authorList>
    </citation>
    <scope>NUCLEOTIDE SEQUENCE</scope>
    <source>
        <strain evidence="1">CCFEE 5737</strain>
    </source>
</reference>
<proteinExistence type="predicted"/>
<dbReference type="Proteomes" id="UP001186974">
    <property type="component" value="Unassembled WGS sequence"/>
</dbReference>
<feature type="non-terminal residue" evidence="1">
    <location>
        <position position="197"/>
    </location>
</feature>
<sequence>MDPQRRQGRPDEELFLNQPTATSNKPSNESPTVGPLRINKTQSPEPPHTGSASSQSQPFYKPPPLTVFPKQPTAPLPYPDDNIRSQAAVGGRVYTPLSERERSSKNSTPEQQQQTSTGRRRQSQSVEQAATISGSPRAKFSANDPNRPSVAGYGHAPASVRTESSSTGSIGDRRGHAPKPLPDSPGPETPDKEGLFQ</sequence>
<evidence type="ECO:0000313" key="2">
    <source>
        <dbReference type="Proteomes" id="UP001186974"/>
    </source>
</evidence>
<dbReference type="EMBL" id="JAWDJW010008419">
    <property type="protein sequence ID" value="KAK3060625.1"/>
    <property type="molecule type" value="Genomic_DNA"/>
</dbReference>
<comment type="caution">
    <text evidence="1">The sequence shown here is derived from an EMBL/GenBank/DDBJ whole genome shotgun (WGS) entry which is preliminary data.</text>
</comment>
<name>A0ACC3D291_9PEZI</name>
<accession>A0ACC3D291</accession>
<protein>
    <submittedName>
        <fullName evidence="1">Uncharacterized protein</fullName>
    </submittedName>
</protein>
<gene>
    <name evidence="1" type="ORF">LTS18_008116</name>
</gene>
<evidence type="ECO:0000313" key="1">
    <source>
        <dbReference type="EMBL" id="KAK3060625.1"/>
    </source>
</evidence>
<organism evidence="1 2">
    <name type="scientific">Coniosporium uncinatum</name>
    <dbReference type="NCBI Taxonomy" id="93489"/>
    <lineage>
        <taxon>Eukaryota</taxon>
        <taxon>Fungi</taxon>
        <taxon>Dikarya</taxon>
        <taxon>Ascomycota</taxon>
        <taxon>Pezizomycotina</taxon>
        <taxon>Dothideomycetes</taxon>
        <taxon>Dothideomycetes incertae sedis</taxon>
        <taxon>Coniosporium</taxon>
    </lineage>
</organism>
<keyword evidence="2" id="KW-1185">Reference proteome</keyword>